<dbReference type="PANTHER" id="PTHR13275:SF4">
    <property type="entry name" value="VACUOLAR PROTEIN SORTING-ASSOCIATED PROTEIN 72 HOMOLOG"/>
    <property type="match status" value="1"/>
</dbReference>
<dbReference type="InterPro" id="IPR013272">
    <property type="entry name" value="Vps72/YL1_C"/>
</dbReference>
<protein>
    <recommendedName>
        <fullName evidence="2">Vacuolar protein sorting-associated protein 72 homolog</fullName>
    </recommendedName>
</protein>
<dbReference type="Pfam" id="PF08265">
    <property type="entry name" value="YL1_C"/>
    <property type="match status" value="1"/>
</dbReference>
<evidence type="ECO:0000259" key="5">
    <source>
        <dbReference type="Pfam" id="PF08265"/>
    </source>
</evidence>
<gene>
    <name evidence="6" type="ORF">NTJ_12993</name>
</gene>
<comment type="similarity">
    <text evidence="1">Belongs to the VPS72/YL1 family.</text>
</comment>
<dbReference type="InterPro" id="IPR046757">
    <property type="entry name" value="YL1_N"/>
</dbReference>
<name>A0ABN7B706_9HEMI</name>
<dbReference type="Proteomes" id="UP001307889">
    <property type="component" value="Chromosome 11"/>
</dbReference>
<feature type="compositionally biased region" description="Polar residues" evidence="3">
    <location>
        <begin position="129"/>
        <end position="138"/>
    </location>
</feature>
<proteinExistence type="inferred from homology"/>
<keyword evidence="7" id="KW-1185">Reference proteome</keyword>
<evidence type="ECO:0000313" key="7">
    <source>
        <dbReference type="Proteomes" id="UP001307889"/>
    </source>
</evidence>
<dbReference type="Pfam" id="PF05764">
    <property type="entry name" value="YL1"/>
    <property type="match status" value="1"/>
</dbReference>
<evidence type="ECO:0000256" key="2">
    <source>
        <dbReference type="ARBA" id="ARBA00020000"/>
    </source>
</evidence>
<reference evidence="6 7" key="1">
    <citation type="submission" date="2023-09" db="EMBL/GenBank/DDBJ databases">
        <title>Nesidiocoris tenuis whole genome shotgun sequence.</title>
        <authorList>
            <person name="Shibata T."/>
            <person name="Shimoda M."/>
            <person name="Kobayashi T."/>
            <person name="Uehara T."/>
        </authorList>
    </citation>
    <scope>NUCLEOTIDE SEQUENCE [LARGE SCALE GENOMIC DNA]</scope>
    <source>
        <strain evidence="6 7">Japan</strain>
    </source>
</reference>
<feature type="domain" description="Vps72/YL1 C-terminal" evidence="5">
    <location>
        <begin position="319"/>
        <end position="344"/>
    </location>
</feature>
<evidence type="ECO:0000256" key="3">
    <source>
        <dbReference type="SAM" id="MobiDB-lite"/>
    </source>
</evidence>
<evidence type="ECO:0000313" key="6">
    <source>
        <dbReference type="EMBL" id="BET00177.1"/>
    </source>
</evidence>
<feature type="region of interest" description="Disordered" evidence="3">
    <location>
        <begin position="33"/>
        <end position="164"/>
    </location>
</feature>
<sequence>MASTRERRVTAGNKLARLLNEEEDADDFYKTTYGGFEEVEDDNDYKNEGSDEDIVDSDFSIDENDEVVSDHEEEGKKRQKKLVTKAYKEPKPASKKKPKEVDSPKKSKPSPIKSRPHRLGHGERKSVRKSTTVKSAATAQRVRERTSARQKRKKLVPSETWEPTQEELLEEAKITEQENLKSLEKFYQMESEKKKIRPTKKVFTGPTITFSSMTMPLIEEIPISDDDEPRRDVTHQSSGGSLISHPEFIFDDDGVVGLEVEIAYDAVEPVEIKPKEVKTKSVVTDKKCARTFLTFSNEEEFRKAFPIRKPPKVKPPQTCVFTGRVATYLDPRTEVPFRTVASFKALREAYCTQLDQKIAKGTTEGLDKEELEKWAAWRKLNPPPKKGIRFDPSNLHLASIKMPASSAAATSGTT</sequence>
<evidence type="ECO:0000256" key="1">
    <source>
        <dbReference type="ARBA" id="ARBA00006832"/>
    </source>
</evidence>
<feature type="compositionally biased region" description="Acidic residues" evidence="3">
    <location>
        <begin position="50"/>
        <end position="67"/>
    </location>
</feature>
<evidence type="ECO:0000259" key="4">
    <source>
        <dbReference type="Pfam" id="PF05764"/>
    </source>
</evidence>
<organism evidence="6 7">
    <name type="scientific">Nesidiocoris tenuis</name>
    <dbReference type="NCBI Taxonomy" id="355587"/>
    <lineage>
        <taxon>Eukaryota</taxon>
        <taxon>Metazoa</taxon>
        <taxon>Ecdysozoa</taxon>
        <taxon>Arthropoda</taxon>
        <taxon>Hexapoda</taxon>
        <taxon>Insecta</taxon>
        <taxon>Pterygota</taxon>
        <taxon>Neoptera</taxon>
        <taxon>Paraneoptera</taxon>
        <taxon>Hemiptera</taxon>
        <taxon>Heteroptera</taxon>
        <taxon>Panheteroptera</taxon>
        <taxon>Cimicomorpha</taxon>
        <taxon>Miridae</taxon>
        <taxon>Dicyphina</taxon>
        <taxon>Nesidiocoris</taxon>
    </lineage>
</organism>
<feature type="domain" description="Vps72/YL1 N-terminal" evidence="4">
    <location>
        <begin position="5"/>
        <end position="212"/>
    </location>
</feature>
<dbReference type="PANTHER" id="PTHR13275">
    <property type="entry name" value="YL-1 PROTEIN TRANSCRIPTION FACTOR-LIKE 1"/>
    <property type="match status" value="1"/>
</dbReference>
<accession>A0ABN7B706</accession>
<dbReference type="EMBL" id="AP028919">
    <property type="protein sequence ID" value="BET00177.1"/>
    <property type="molecule type" value="Genomic_DNA"/>
</dbReference>